<comment type="caution">
    <text evidence="3">The sequence shown here is derived from an EMBL/GenBank/DDBJ whole genome shotgun (WGS) entry which is preliminary data.</text>
</comment>
<reference evidence="3 4" key="1">
    <citation type="journal article" date="2014" name="Genome Announc.">
        <title>Draft Genome Sequence of the Carrageenan-Degrading Bacterium Cellulophaga sp. Strain KL-A, Isolated from Decaying Marine Algae.</title>
        <authorList>
            <person name="Shan D."/>
            <person name="Ying J."/>
            <person name="Li X."/>
            <person name="Gao Z."/>
            <person name="Wei G."/>
            <person name="Shao Z."/>
        </authorList>
    </citation>
    <scope>NUCLEOTIDE SEQUENCE [LARGE SCALE GENOMIC DNA]</scope>
    <source>
        <strain evidence="3 4">KL-A</strain>
    </source>
</reference>
<evidence type="ECO:0000313" key="4">
    <source>
        <dbReference type="Proteomes" id="UP000019275"/>
    </source>
</evidence>
<name>A0ABN0RSN2_9FLAO</name>
<keyword evidence="1" id="KW-0732">Signal</keyword>
<sequence length="171" mass="19402">MKQLGIALVLVLFFATNGIAQTKKDNSLVATYLKANGSAAQYQYAYDQLLTMLHKNHPKTDKNADAYKYLNDNKSKAVAEILNDLEVVYTKHFTQEDIKEMLGFYRGEAAKQMLADRTKMTEEQKQELNAYYNSEVGKKIISKQQVLSKEIGAASEAWSRDLYETAMSLLK</sequence>
<evidence type="ECO:0000313" key="3">
    <source>
        <dbReference type="EMBL" id="EWH14933.1"/>
    </source>
</evidence>
<dbReference type="Proteomes" id="UP000019275">
    <property type="component" value="Unassembled WGS sequence"/>
</dbReference>
<dbReference type="InterPro" id="IPR018637">
    <property type="entry name" value="DUF2059"/>
</dbReference>
<evidence type="ECO:0000259" key="2">
    <source>
        <dbReference type="Pfam" id="PF09832"/>
    </source>
</evidence>
<dbReference type="Pfam" id="PF09832">
    <property type="entry name" value="DUF2059"/>
    <property type="match status" value="1"/>
</dbReference>
<accession>A0ABN0RSN2</accession>
<keyword evidence="4" id="KW-1185">Reference proteome</keyword>
<feature type="signal peptide" evidence="1">
    <location>
        <begin position="1"/>
        <end position="20"/>
    </location>
</feature>
<proteinExistence type="predicted"/>
<evidence type="ECO:0000256" key="1">
    <source>
        <dbReference type="SAM" id="SignalP"/>
    </source>
</evidence>
<gene>
    <name evidence="3" type="ORF">KLA_00200</name>
</gene>
<organism evidence="3 4">
    <name type="scientific">Cellulophaga geojensis KL-A</name>
    <dbReference type="NCBI Taxonomy" id="1328323"/>
    <lineage>
        <taxon>Bacteria</taxon>
        <taxon>Pseudomonadati</taxon>
        <taxon>Bacteroidota</taxon>
        <taxon>Flavobacteriia</taxon>
        <taxon>Flavobacteriales</taxon>
        <taxon>Flavobacteriaceae</taxon>
        <taxon>Cellulophaga</taxon>
    </lineage>
</organism>
<dbReference type="RefSeq" id="WP_013621764.1">
    <property type="nucleotide sequence ID" value="NZ_ARZX01000001.1"/>
</dbReference>
<feature type="chain" id="PRO_5047238602" description="DUF2059 domain-containing protein" evidence="1">
    <location>
        <begin position="21"/>
        <end position="171"/>
    </location>
</feature>
<feature type="domain" description="DUF2059" evidence="2">
    <location>
        <begin position="119"/>
        <end position="162"/>
    </location>
</feature>
<dbReference type="EMBL" id="ARZX01000001">
    <property type="protein sequence ID" value="EWH14933.1"/>
    <property type="molecule type" value="Genomic_DNA"/>
</dbReference>
<protein>
    <recommendedName>
        <fullName evidence="2">DUF2059 domain-containing protein</fullName>
    </recommendedName>
</protein>